<feature type="compositionally biased region" description="Polar residues" evidence="1">
    <location>
        <begin position="396"/>
        <end position="406"/>
    </location>
</feature>
<organism evidence="2 3">
    <name type="scientific">Paraphoma chrysanthemicola</name>
    <dbReference type="NCBI Taxonomy" id="798071"/>
    <lineage>
        <taxon>Eukaryota</taxon>
        <taxon>Fungi</taxon>
        <taxon>Dikarya</taxon>
        <taxon>Ascomycota</taxon>
        <taxon>Pezizomycotina</taxon>
        <taxon>Dothideomycetes</taxon>
        <taxon>Pleosporomycetidae</taxon>
        <taxon>Pleosporales</taxon>
        <taxon>Pleosporineae</taxon>
        <taxon>Phaeosphaeriaceae</taxon>
        <taxon>Paraphoma</taxon>
    </lineage>
</organism>
<keyword evidence="3" id="KW-1185">Reference proteome</keyword>
<dbReference type="AlphaFoldDB" id="A0A8K0R8V7"/>
<comment type="caution">
    <text evidence="2">The sequence shown here is derived from an EMBL/GenBank/DDBJ whole genome shotgun (WGS) entry which is preliminary data.</text>
</comment>
<feature type="region of interest" description="Disordered" evidence="1">
    <location>
        <begin position="117"/>
        <end position="229"/>
    </location>
</feature>
<feature type="region of interest" description="Disordered" evidence="1">
    <location>
        <begin position="443"/>
        <end position="498"/>
    </location>
</feature>
<reference evidence="2" key="1">
    <citation type="journal article" date="2021" name="Nat. Commun.">
        <title>Genetic determinants of endophytism in the Arabidopsis root mycobiome.</title>
        <authorList>
            <person name="Mesny F."/>
            <person name="Miyauchi S."/>
            <person name="Thiergart T."/>
            <person name="Pickel B."/>
            <person name="Atanasova L."/>
            <person name="Karlsson M."/>
            <person name="Huettel B."/>
            <person name="Barry K.W."/>
            <person name="Haridas S."/>
            <person name="Chen C."/>
            <person name="Bauer D."/>
            <person name="Andreopoulos W."/>
            <person name="Pangilinan J."/>
            <person name="LaButti K."/>
            <person name="Riley R."/>
            <person name="Lipzen A."/>
            <person name="Clum A."/>
            <person name="Drula E."/>
            <person name="Henrissat B."/>
            <person name="Kohler A."/>
            <person name="Grigoriev I.V."/>
            <person name="Martin F.M."/>
            <person name="Hacquard S."/>
        </authorList>
    </citation>
    <scope>NUCLEOTIDE SEQUENCE</scope>
    <source>
        <strain evidence="2">MPI-SDFR-AT-0120</strain>
    </source>
</reference>
<feature type="region of interest" description="Disordered" evidence="1">
    <location>
        <begin position="383"/>
        <end position="424"/>
    </location>
</feature>
<evidence type="ECO:0000313" key="3">
    <source>
        <dbReference type="Proteomes" id="UP000813461"/>
    </source>
</evidence>
<feature type="compositionally biased region" description="Polar residues" evidence="1">
    <location>
        <begin position="443"/>
        <end position="473"/>
    </location>
</feature>
<dbReference type="OrthoDB" id="3801582at2759"/>
<protein>
    <submittedName>
        <fullName evidence="2">Uncharacterized protein</fullName>
    </submittedName>
</protein>
<name>A0A8K0R8V7_9PLEO</name>
<proteinExistence type="predicted"/>
<gene>
    <name evidence="2" type="ORF">FB567DRAFT_621500</name>
</gene>
<feature type="compositionally biased region" description="Low complexity" evidence="1">
    <location>
        <begin position="184"/>
        <end position="194"/>
    </location>
</feature>
<feature type="region of interest" description="Disordered" evidence="1">
    <location>
        <begin position="78"/>
        <end position="101"/>
    </location>
</feature>
<dbReference type="EMBL" id="JAGMVJ010000009">
    <property type="protein sequence ID" value="KAH7087549.1"/>
    <property type="molecule type" value="Genomic_DNA"/>
</dbReference>
<evidence type="ECO:0000313" key="2">
    <source>
        <dbReference type="EMBL" id="KAH7087549.1"/>
    </source>
</evidence>
<accession>A0A8K0R8V7</accession>
<evidence type="ECO:0000256" key="1">
    <source>
        <dbReference type="SAM" id="MobiDB-lite"/>
    </source>
</evidence>
<dbReference type="Proteomes" id="UP000813461">
    <property type="component" value="Unassembled WGS sequence"/>
</dbReference>
<sequence length="684" mass="72907">MTTTCTTDLDAELFGRGFGGDINANFNDAWAAAEGGETIHAQDSSAVPFGMQDQDEFQHLDFAALAAYQPGDDLREVEGGEVSSLTPAAKDLPAQPSGGARDAEIDRLKAMVMAMGGNPDRVEQPAPPPKTPPRKRKSSQVADLSISPAKRSSPGTVEALWSPGVGSDDRRTIGAIPVPHQAFSSSPAAKITTPTPAPKPAKKARAPAKKRTPASKKTTQQPQRPKKPLSLSELLAGEFEFFPTQDKARLLLPMLQGFDPETGTKLAKAGTMAKELQASLAHIAHQIINAHAQNEAIRNRTEPGPESNTVAAQPSEQVTCWASPTGQQNLGWASPTAEQQVDWSSLTQGATFNAGIDLNFGQPAQDKTAADDMTAQTIIFGTNDDFNQPVEHDSTTDSPDASSLSVDSDEHYESSPEPSDEPVFVPQTPQAQIMRNFEASDNTATPYDQLSTPMNNSNTATPVDQTPSFQDFLNNGGHDSYLSDAGNGDSSNKSGNPMAFSDADMFGDFLNLDNSPNLDDSGAFTNCNATGNFVDFNQAANFDMFDMNKSFDFNNTMNTGLTPIASSFGAYVHSGLTPTDATFNMSGPGGNNDDMNSFLDSSISMNVGPTNDAFTQPVNNVAQTTDPIVSFMQTGQWHNQAVNTGAGSNVFAGINMQDMASAGAARQREALMNFERRAAEGRRR</sequence>
<feature type="compositionally biased region" description="Basic residues" evidence="1">
    <location>
        <begin position="200"/>
        <end position="214"/>
    </location>
</feature>